<accession>A0AAF0WHY2</accession>
<dbReference type="PANTHER" id="PTHR33358:SF12">
    <property type="entry name" value="F-BOX PROTEIN WITH A DOMAIN PROTEIN"/>
    <property type="match status" value="1"/>
</dbReference>
<dbReference type="Proteomes" id="UP000077755">
    <property type="component" value="Chromosome 2"/>
</dbReference>
<evidence type="ECO:0000313" key="2">
    <source>
        <dbReference type="EMBL" id="WOG89989.1"/>
    </source>
</evidence>
<gene>
    <name evidence="2" type="ORF">DCAR_0209230</name>
</gene>
<keyword evidence="1" id="KW-0472">Membrane</keyword>
<keyword evidence="3" id="KW-1185">Reference proteome</keyword>
<name>A0AAF0WHY2_DAUCS</name>
<dbReference type="InterPro" id="IPR027949">
    <property type="entry name" value="Chloroplast_duf"/>
</dbReference>
<dbReference type="Pfam" id="PF14476">
    <property type="entry name" value="Chloroplast_duf"/>
    <property type="match status" value="1"/>
</dbReference>
<dbReference type="PANTHER" id="PTHR33358">
    <property type="entry name" value="F-BOX PROTEIN WITH A DOMAIN PROTEIN"/>
    <property type="match status" value="1"/>
</dbReference>
<reference evidence="2" key="2">
    <citation type="submission" date="2022-03" db="EMBL/GenBank/DDBJ databases">
        <title>Draft title - Genomic analysis of global carrot germplasm unveils the trajectory of domestication and the origin of high carotenoid orange carrot.</title>
        <authorList>
            <person name="Iorizzo M."/>
            <person name="Ellison S."/>
            <person name="Senalik D."/>
            <person name="Macko-Podgorni A."/>
            <person name="Grzebelus D."/>
            <person name="Bostan H."/>
            <person name="Rolling W."/>
            <person name="Curaba J."/>
            <person name="Simon P."/>
        </authorList>
    </citation>
    <scope>NUCLEOTIDE SEQUENCE</scope>
    <source>
        <tissue evidence="2">Leaf</tissue>
    </source>
</reference>
<organism evidence="2 3">
    <name type="scientific">Daucus carota subsp. sativus</name>
    <name type="common">Carrot</name>
    <dbReference type="NCBI Taxonomy" id="79200"/>
    <lineage>
        <taxon>Eukaryota</taxon>
        <taxon>Viridiplantae</taxon>
        <taxon>Streptophyta</taxon>
        <taxon>Embryophyta</taxon>
        <taxon>Tracheophyta</taxon>
        <taxon>Spermatophyta</taxon>
        <taxon>Magnoliopsida</taxon>
        <taxon>eudicotyledons</taxon>
        <taxon>Gunneridae</taxon>
        <taxon>Pentapetalae</taxon>
        <taxon>asterids</taxon>
        <taxon>campanulids</taxon>
        <taxon>Apiales</taxon>
        <taxon>Apiaceae</taxon>
        <taxon>Apioideae</taxon>
        <taxon>Scandiceae</taxon>
        <taxon>Daucinae</taxon>
        <taxon>Daucus</taxon>
        <taxon>Daucus sect. Daucus</taxon>
    </lineage>
</organism>
<dbReference type="AlphaFoldDB" id="A0AAF0WHY2"/>
<evidence type="ECO:0008006" key="4">
    <source>
        <dbReference type="Google" id="ProtNLM"/>
    </source>
</evidence>
<proteinExistence type="predicted"/>
<dbReference type="KEGG" id="dcr:108208526"/>
<keyword evidence="1" id="KW-1133">Transmembrane helix</keyword>
<reference evidence="2" key="1">
    <citation type="journal article" date="2016" name="Nat. Genet.">
        <title>A high-quality carrot genome assembly provides new insights into carotenoid accumulation and asterid genome evolution.</title>
        <authorList>
            <person name="Iorizzo M."/>
            <person name="Ellison S."/>
            <person name="Senalik D."/>
            <person name="Zeng P."/>
            <person name="Satapoomin P."/>
            <person name="Huang J."/>
            <person name="Bowman M."/>
            <person name="Iovene M."/>
            <person name="Sanseverino W."/>
            <person name="Cavagnaro P."/>
            <person name="Yildiz M."/>
            <person name="Macko-Podgorni A."/>
            <person name="Moranska E."/>
            <person name="Grzebelus E."/>
            <person name="Grzebelus D."/>
            <person name="Ashrafi H."/>
            <person name="Zheng Z."/>
            <person name="Cheng S."/>
            <person name="Spooner D."/>
            <person name="Van Deynze A."/>
            <person name="Simon P."/>
        </authorList>
    </citation>
    <scope>NUCLEOTIDE SEQUENCE</scope>
    <source>
        <tissue evidence="2">Leaf</tissue>
    </source>
</reference>
<evidence type="ECO:0000313" key="3">
    <source>
        <dbReference type="Proteomes" id="UP000077755"/>
    </source>
</evidence>
<evidence type="ECO:0000256" key="1">
    <source>
        <dbReference type="SAM" id="Phobius"/>
    </source>
</evidence>
<keyword evidence="1" id="KW-0812">Transmembrane</keyword>
<sequence>MSLSKLHVSSLSFPSTRIKAAINHVPKLGSSSLSLPKLRKTNLSKQVHKKSDQQVTNMILTKTNNDKEQYAHASTDSDVIVAKIWAILETVSNRIEMHENIRQQRDNWHSLLFNSINLITLSATTMVALAASHEMKMSMNLSSSLLFFAATGMLSVMNKIQPSQLVEEQRAATRLFKNLRREIEDFIVLGDVPNQKDVDVMMVKVLALDRAYPLALLGAMLEKFPKKYEPSAWWPKNNFQSLRKPFNDYGDGRNGWSQELENEMREIIEVVKTKDQEDYERLGNIALKLNKGLAVSGPVLTGVAAIGSAFSGMSPAAVVVAVVAGAAAAVINTVQHGGQVGMVFEMYRNCGGFFKLLEESTNCGLEESEMDKRENGEVFEMKMALKLGRSLSELKDLAEKSSSSENTFSEFASKLF</sequence>
<dbReference type="EMBL" id="CP093344">
    <property type="protein sequence ID" value="WOG89989.1"/>
    <property type="molecule type" value="Genomic_DNA"/>
</dbReference>
<protein>
    <recommendedName>
        <fullName evidence="4">F-box protein</fullName>
    </recommendedName>
</protein>
<feature type="transmembrane region" description="Helical" evidence="1">
    <location>
        <begin position="111"/>
        <end position="131"/>
    </location>
</feature>